<accession>A0A3M6UUK0</accession>
<sequence length="297" mass="34685">MEDILGLVFFGSTDSVNSISLKFDILTILKKTRLLAVNGTNQDKKSCLFSTLLTKYKLHGLYQKYNRDKNVIKDRVITLVNTVDAIYQRINIRIVLKYLEIWTNRDPFGRVRNAGSELRNFRAYRNKHLIYQRINIRIVLKYLEIWTNRDPFGRVRNAGSELRNFRAYRNKHLVKRFPHDNALLLSHKSWPPNIAGLAWVNSMCGGNSNSINAWSYSSSVGPYVIVAHELGHNFAFNHDTVFNVNEGLDFQDFRIAALNRFKRILLTEFLYDVLSNNSTLALRGRKKEWFTFIIIEY</sequence>
<feature type="binding site" evidence="1">
    <location>
        <position position="228"/>
    </location>
    <ligand>
        <name>Zn(2+)</name>
        <dbReference type="ChEBI" id="CHEBI:29105"/>
        <note>catalytic</note>
    </ligand>
</feature>
<feature type="domain" description="Peptidase M12B" evidence="2">
    <location>
        <begin position="59"/>
        <end position="240"/>
    </location>
</feature>
<name>A0A3M6UUK0_POCDA</name>
<dbReference type="Gene3D" id="3.40.390.10">
    <property type="entry name" value="Collagenase (Catalytic Domain)"/>
    <property type="match status" value="2"/>
</dbReference>
<dbReference type="GO" id="GO:0004222">
    <property type="term" value="F:metalloendopeptidase activity"/>
    <property type="evidence" value="ECO:0007669"/>
    <property type="project" value="InterPro"/>
</dbReference>
<keyword evidence="4" id="KW-1185">Reference proteome</keyword>
<dbReference type="AlphaFoldDB" id="A0A3M6UUK0"/>
<dbReference type="OrthoDB" id="5977737at2759"/>
<reference evidence="3 4" key="1">
    <citation type="journal article" date="2018" name="Sci. Rep.">
        <title>Comparative analysis of the Pocillopora damicornis genome highlights role of immune system in coral evolution.</title>
        <authorList>
            <person name="Cunning R."/>
            <person name="Bay R.A."/>
            <person name="Gillette P."/>
            <person name="Baker A.C."/>
            <person name="Traylor-Knowles N."/>
        </authorList>
    </citation>
    <scope>NUCLEOTIDE SEQUENCE [LARGE SCALE GENOMIC DNA]</scope>
    <source>
        <strain evidence="3">RSMAS</strain>
        <tissue evidence="3">Whole animal</tissue>
    </source>
</reference>
<dbReference type="GO" id="GO:0046872">
    <property type="term" value="F:metal ion binding"/>
    <property type="evidence" value="ECO:0007669"/>
    <property type="project" value="UniProtKB-KW"/>
</dbReference>
<feature type="binding site" evidence="1">
    <location>
        <position position="238"/>
    </location>
    <ligand>
        <name>Zn(2+)</name>
        <dbReference type="ChEBI" id="CHEBI:29105"/>
        <note>catalytic</note>
    </ligand>
</feature>
<comment type="caution">
    <text evidence="1">Lacks conserved residue(s) required for the propagation of feature annotation.</text>
</comment>
<dbReference type="SUPFAM" id="SSF55486">
    <property type="entry name" value="Metalloproteases ('zincins'), catalytic domain"/>
    <property type="match status" value="2"/>
</dbReference>
<keyword evidence="1" id="KW-0862">Zinc</keyword>
<proteinExistence type="predicted"/>
<organism evidence="3 4">
    <name type="scientific">Pocillopora damicornis</name>
    <name type="common">Cauliflower coral</name>
    <name type="synonym">Millepora damicornis</name>
    <dbReference type="NCBI Taxonomy" id="46731"/>
    <lineage>
        <taxon>Eukaryota</taxon>
        <taxon>Metazoa</taxon>
        <taxon>Cnidaria</taxon>
        <taxon>Anthozoa</taxon>
        <taxon>Hexacorallia</taxon>
        <taxon>Scleractinia</taxon>
        <taxon>Astrocoeniina</taxon>
        <taxon>Pocilloporidae</taxon>
        <taxon>Pocillopora</taxon>
    </lineage>
</organism>
<evidence type="ECO:0000256" key="1">
    <source>
        <dbReference type="PROSITE-ProRule" id="PRU00276"/>
    </source>
</evidence>
<dbReference type="InterPro" id="IPR001590">
    <property type="entry name" value="Peptidase_M12B"/>
</dbReference>
<dbReference type="InterPro" id="IPR024079">
    <property type="entry name" value="MetalloPept_cat_dom_sf"/>
</dbReference>
<dbReference type="GO" id="GO:0006508">
    <property type="term" value="P:proteolysis"/>
    <property type="evidence" value="ECO:0007669"/>
    <property type="project" value="InterPro"/>
</dbReference>
<feature type="active site" evidence="1">
    <location>
        <position position="229"/>
    </location>
</feature>
<dbReference type="PANTHER" id="PTHR11905:SF159">
    <property type="entry name" value="ADAM METALLOPROTEASE"/>
    <property type="match status" value="1"/>
</dbReference>
<evidence type="ECO:0000313" key="3">
    <source>
        <dbReference type="EMBL" id="RMX57320.1"/>
    </source>
</evidence>
<evidence type="ECO:0000313" key="4">
    <source>
        <dbReference type="Proteomes" id="UP000275408"/>
    </source>
</evidence>
<dbReference type="PANTHER" id="PTHR11905">
    <property type="entry name" value="ADAM A DISINTEGRIN AND METALLOPROTEASE DOMAIN"/>
    <property type="match status" value="1"/>
</dbReference>
<gene>
    <name evidence="3" type="ORF">pdam_00021307</name>
</gene>
<keyword evidence="1" id="KW-0479">Metal-binding</keyword>
<dbReference type="Pfam" id="PF01421">
    <property type="entry name" value="Reprolysin"/>
    <property type="match status" value="1"/>
</dbReference>
<protein>
    <recommendedName>
        <fullName evidence="2">Peptidase M12B domain-containing protein</fullName>
    </recommendedName>
</protein>
<dbReference type="Proteomes" id="UP000275408">
    <property type="component" value="Unassembled WGS sequence"/>
</dbReference>
<comment type="caution">
    <text evidence="3">The sequence shown here is derived from an EMBL/GenBank/DDBJ whole genome shotgun (WGS) entry which is preliminary data.</text>
</comment>
<dbReference type="EMBL" id="RCHS01000680">
    <property type="protein sequence ID" value="RMX57320.1"/>
    <property type="molecule type" value="Genomic_DNA"/>
</dbReference>
<feature type="binding site" evidence="1">
    <location>
        <position position="232"/>
    </location>
    <ligand>
        <name>Zn(2+)</name>
        <dbReference type="ChEBI" id="CHEBI:29105"/>
        <note>catalytic</note>
    </ligand>
</feature>
<evidence type="ECO:0000259" key="2">
    <source>
        <dbReference type="PROSITE" id="PS50215"/>
    </source>
</evidence>
<dbReference type="PROSITE" id="PS50215">
    <property type="entry name" value="ADAM_MEPRO"/>
    <property type="match status" value="1"/>
</dbReference>